<accession>B9S5P1</accession>
<protein>
    <submittedName>
        <fullName evidence="2">Uncharacterized protein</fullName>
    </submittedName>
</protein>
<evidence type="ECO:0000256" key="1">
    <source>
        <dbReference type="SAM" id="MobiDB-lite"/>
    </source>
</evidence>
<dbReference type="EMBL" id="EQ973875">
    <property type="protein sequence ID" value="EEF41085.1"/>
    <property type="molecule type" value="Genomic_DNA"/>
</dbReference>
<dbReference type="InParanoid" id="B9S5P1"/>
<dbReference type="Pfam" id="PF03004">
    <property type="entry name" value="Transposase_24"/>
    <property type="match status" value="1"/>
</dbReference>
<evidence type="ECO:0000313" key="3">
    <source>
        <dbReference type="Proteomes" id="UP000008311"/>
    </source>
</evidence>
<dbReference type="Proteomes" id="UP000008311">
    <property type="component" value="Unassembled WGS sequence"/>
</dbReference>
<gene>
    <name evidence="2" type="ORF">RCOM_0757150</name>
</gene>
<reference evidence="3" key="1">
    <citation type="journal article" date="2010" name="Nat. Biotechnol.">
        <title>Draft genome sequence of the oilseed species Ricinus communis.</title>
        <authorList>
            <person name="Chan A.P."/>
            <person name="Crabtree J."/>
            <person name="Zhao Q."/>
            <person name="Lorenzi H."/>
            <person name="Orvis J."/>
            <person name="Puiu D."/>
            <person name="Melake-Berhan A."/>
            <person name="Jones K.M."/>
            <person name="Redman J."/>
            <person name="Chen G."/>
            <person name="Cahoon E.B."/>
            <person name="Gedil M."/>
            <person name="Stanke M."/>
            <person name="Haas B.J."/>
            <person name="Wortman J.R."/>
            <person name="Fraser-Liggett C.M."/>
            <person name="Ravel J."/>
            <person name="Rabinowicz P.D."/>
        </authorList>
    </citation>
    <scope>NUCLEOTIDE SEQUENCE [LARGE SCALE GENOMIC DNA]</scope>
    <source>
        <strain evidence="3">cv. Hale</strain>
    </source>
</reference>
<proteinExistence type="predicted"/>
<dbReference type="InterPro" id="IPR004252">
    <property type="entry name" value="Probable_transposase_24"/>
</dbReference>
<dbReference type="AlphaFoldDB" id="B9S5P1"/>
<keyword evidence="3" id="KW-1185">Reference proteome</keyword>
<sequence>MSMAPSSSAPLSTRAPLSCTLTATCTTSHPSPSTRAPSPASQPSPSQLTTSVTPGVVSGLGGCGSGRKRICLENRKFVESHHMSACISNIFREAICHEGYTWKAVTPEAQERYWIKFQKFLEWEDSIHEMVKLAWEQLAARRYTDMPHKWKGKGRPPCVPEDVWHRWQAKWSESSFRALAACQSRNHWSETRGLGSGPTRYTCGSISIQEHARRIERAEGAPPSKVRLFNETHITKVHDGSRCYIDDRARQFGESLKERLAEASHDEDGNPVPLFGEEERIFLETV</sequence>
<name>B9S5P1_RICCO</name>
<evidence type="ECO:0000313" key="2">
    <source>
        <dbReference type="EMBL" id="EEF41085.1"/>
    </source>
</evidence>
<organism evidence="2 3">
    <name type="scientific">Ricinus communis</name>
    <name type="common">Castor bean</name>
    <dbReference type="NCBI Taxonomy" id="3988"/>
    <lineage>
        <taxon>Eukaryota</taxon>
        <taxon>Viridiplantae</taxon>
        <taxon>Streptophyta</taxon>
        <taxon>Embryophyta</taxon>
        <taxon>Tracheophyta</taxon>
        <taxon>Spermatophyta</taxon>
        <taxon>Magnoliopsida</taxon>
        <taxon>eudicotyledons</taxon>
        <taxon>Gunneridae</taxon>
        <taxon>Pentapetalae</taxon>
        <taxon>rosids</taxon>
        <taxon>fabids</taxon>
        <taxon>Malpighiales</taxon>
        <taxon>Euphorbiaceae</taxon>
        <taxon>Acalyphoideae</taxon>
        <taxon>Acalypheae</taxon>
        <taxon>Ricinus</taxon>
    </lineage>
</organism>
<feature type="region of interest" description="Disordered" evidence="1">
    <location>
        <begin position="25"/>
        <end position="53"/>
    </location>
</feature>